<dbReference type="EMBL" id="HG994367">
    <property type="protein sequence ID" value="CAF1710137.1"/>
    <property type="molecule type" value="Genomic_DNA"/>
</dbReference>
<dbReference type="AlphaFoldDB" id="A0A816IHU1"/>
<gene>
    <name evidence="2" type="ORF">DARMORV10_C03P78560.1</name>
</gene>
<feature type="transmembrane region" description="Helical" evidence="1">
    <location>
        <begin position="17"/>
        <end position="40"/>
    </location>
</feature>
<evidence type="ECO:0000256" key="1">
    <source>
        <dbReference type="SAM" id="Phobius"/>
    </source>
</evidence>
<keyword evidence="1" id="KW-1133">Transmembrane helix</keyword>
<organism evidence="2">
    <name type="scientific">Brassica napus</name>
    <name type="common">Rape</name>
    <dbReference type="NCBI Taxonomy" id="3708"/>
    <lineage>
        <taxon>Eukaryota</taxon>
        <taxon>Viridiplantae</taxon>
        <taxon>Streptophyta</taxon>
        <taxon>Embryophyta</taxon>
        <taxon>Tracheophyta</taxon>
        <taxon>Spermatophyta</taxon>
        <taxon>Magnoliopsida</taxon>
        <taxon>eudicotyledons</taxon>
        <taxon>Gunneridae</taxon>
        <taxon>Pentapetalae</taxon>
        <taxon>rosids</taxon>
        <taxon>malvids</taxon>
        <taxon>Brassicales</taxon>
        <taxon>Brassicaceae</taxon>
        <taxon>Brassiceae</taxon>
        <taxon>Brassica</taxon>
    </lineage>
</organism>
<evidence type="ECO:0000313" key="2">
    <source>
        <dbReference type="EMBL" id="CAF1710137.1"/>
    </source>
</evidence>
<reference evidence="2" key="1">
    <citation type="submission" date="2021-01" db="EMBL/GenBank/DDBJ databases">
        <authorList>
            <consortium name="Genoscope - CEA"/>
            <person name="William W."/>
        </authorList>
    </citation>
    <scope>NUCLEOTIDE SEQUENCE</scope>
</reference>
<dbReference type="Proteomes" id="UP001295469">
    <property type="component" value="Chromosome C03"/>
</dbReference>
<proteinExistence type="predicted"/>
<accession>A0A816IHU1</accession>
<keyword evidence="1" id="KW-0472">Membrane</keyword>
<keyword evidence="1" id="KW-0812">Transmembrane</keyword>
<name>A0A816IHU1_BRANA</name>
<protein>
    <submittedName>
        <fullName evidence="2">(rape) hypothetical protein</fullName>
    </submittedName>
</protein>
<sequence>MDAGELKIEERTRQRNFVYKTSSTKLFVGLITLYILLSVFNQKHDS</sequence>